<dbReference type="Gene3D" id="2.40.128.270">
    <property type="match status" value="1"/>
</dbReference>
<proteinExistence type="predicted"/>
<dbReference type="PANTHER" id="PTHR35535">
    <property type="entry name" value="HEAT SHOCK PROTEIN HSLJ"/>
    <property type="match status" value="1"/>
</dbReference>
<organism evidence="2 3">
    <name type="scientific">Segetibacter aerophilus</name>
    <dbReference type="NCBI Taxonomy" id="670293"/>
    <lineage>
        <taxon>Bacteria</taxon>
        <taxon>Pseudomonadati</taxon>
        <taxon>Bacteroidota</taxon>
        <taxon>Chitinophagia</taxon>
        <taxon>Chitinophagales</taxon>
        <taxon>Chitinophagaceae</taxon>
        <taxon>Segetibacter</taxon>
    </lineage>
</organism>
<dbReference type="Pfam" id="PF03724">
    <property type="entry name" value="META"/>
    <property type="match status" value="1"/>
</dbReference>
<dbReference type="AlphaFoldDB" id="A0A512BI20"/>
<feature type="domain" description="DUF306" evidence="1">
    <location>
        <begin position="134"/>
        <end position="215"/>
    </location>
</feature>
<keyword evidence="3" id="KW-1185">Reference proteome</keyword>
<dbReference type="InterPro" id="IPR005184">
    <property type="entry name" value="DUF306_Meta_HslJ"/>
</dbReference>
<reference evidence="2 3" key="1">
    <citation type="submission" date="2019-07" db="EMBL/GenBank/DDBJ databases">
        <title>Whole genome shotgun sequence of Segetibacter aerophilus NBRC 106135.</title>
        <authorList>
            <person name="Hosoyama A."/>
            <person name="Uohara A."/>
            <person name="Ohji S."/>
            <person name="Ichikawa N."/>
        </authorList>
    </citation>
    <scope>NUCLEOTIDE SEQUENCE [LARGE SCALE GENOMIC DNA]</scope>
    <source>
        <strain evidence="2 3">NBRC 106135</strain>
    </source>
</reference>
<accession>A0A512BI20</accession>
<dbReference type="InterPro" id="IPR053147">
    <property type="entry name" value="Hsp_HslJ-like"/>
</dbReference>
<sequence>MTSAAKASASLTPADRDWAYRATKDTSLNGTWRLDGMLASNGSWSSTSTWYQDTSAAAAAATTDSSMASMASGTDATMASASGTSGTSARSKVRARNNKRNALYDTAKARLNLDYKTTTTFDTTAQPFQYWKRMPSLTINAARQVFTGTTGCNSMSGSFNFSNKDIQFGRNIVTSKMACNEYDEAAFLAALKKADNYSLTGNMLEIRQGNTLLLTFRKS</sequence>
<evidence type="ECO:0000313" key="2">
    <source>
        <dbReference type="EMBL" id="GEO11467.1"/>
    </source>
</evidence>
<gene>
    <name evidence="2" type="ORF">SAE01_39630</name>
</gene>
<dbReference type="InterPro" id="IPR038670">
    <property type="entry name" value="HslJ-like_sf"/>
</dbReference>
<name>A0A512BI20_9BACT</name>
<protein>
    <recommendedName>
        <fullName evidence="1">DUF306 domain-containing protein</fullName>
    </recommendedName>
</protein>
<evidence type="ECO:0000259" key="1">
    <source>
        <dbReference type="Pfam" id="PF03724"/>
    </source>
</evidence>
<dbReference type="EMBL" id="BJYT01000022">
    <property type="protein sequence ID" value="GEO11467.1"/>
    <property type="molecule type" value="Genomic_DNA"/>
</dbReference>
<evidence type="ECO:0000313" key="3">
    <source>
        <dbReference type="Proteomes" id="UP000321513"/>
    </source>
</evidence>
<dbReference type="Proteomes" id="UP000321513">
    <property type="component" value="Unassembled WGS sequence"/>
</dbReference>
<dbReference type="PANTHER" id="PTHR35535:SF2">
    <property type="entry name" value="DUF306 DOMAIN-CONTAINING PROTEIN"/>
    <property type="match status" value="1"/>
</dbReference>
<comment type="caution">
    <text evidence="2">The sequence shown here is derived from an EMBL/GenBank/DDBJ whole genome shotgun (WGS) entry which is preliminary data.</text>
</comment>